<dbReference type="GO" id="GO:0005634">
    <property type="term" value="C:nucleus"/>
    <property type="evidence" value="ECO:0007669"/>
    <property type="project" value="TreeGrafter"/>
</dbReference>
<organism evidence="3 4">
    <name type="scientific">Seminavis robusta</name>
    <dbReference type="NCBI Taxonomy" id="568900"/>
    <lineage>
        <taxon>Eukaryota</taxon>
        <taxon>Sar</taxon>
        <taxon>Stramenopiles</taxon>
        <taxon>Ochrophyta</taxon>
        <taxon>Bacillariophyta</taxon>
        <taxon>Bacillariophyceae</taxon>
        <taxon>Bacillariophycidae</taxon>
        <taxon>Naviculales</taxon>
        <taxon>Naviculaceae</taxon>
        <taxon>Seminavis</taxon>
    </lineage>
</organism>
<feature type="signal peptide" evidence="1">
    <location>
        <begin position="1"/>
        <end position="30"/>
    </location>
</feature>
<accession>A0A9N8ECL0</accession>
<keyword evidence="4" id="KW-1185">Reference proteome</keyword>
<evidence type="ECO:0000313" key="4">
    <source>
        <dbReference type="Proteomes" id="UP001153069"/>
    </source>
</evidence>
<dbReference type="Gene3D" id="2.60.120.650">
    <property type="entry name" value="Cupin"/>
    <property type="match status" value="1"/>
</dbReference>
<dbReference type="OrthoDB" id="438164at2759"/>
<dbReference type="SUPFAM" id="SSF51197">
    <property type="entry name" value="Clavaminate synthase-like"/>
    <property type="match status" value="1"/>
</dbReference>
<dbReference type="PANTHER" id="PTHR12480:SF21">
    <property type="entry name" value="JMJC DOMAIN-CONTAINING PROTEIN 8"/>
    <property type="match status" value="1"/>
</dbReference>
<dbReference type="InterPro" id="IPR003347">
    <property type="entry name" value="JmjC_dom"/>
</dbReference>
<proteinExistence type="predicted"/>
<sequence length="336" mass="39102">MTLTARASLRIATNLFFFIIILTSIKQANASVKEQDKADSWQWLPEAQHPCTIQRYTLDEIYETFGPEGVPALHETPLVVVANGNDKLRQLTQEDTILSNFPPNFTVTLSSSNSFSQHRRTVPLETYLDEMSHNNGITSPHQLSNESWYLFGETFTEDWKQVTKHYELPPGQTCQPEYVALSFGVGNRGSGVQWHIHGPGFSEALHGRKHWVLYPPHYSPPFFHHDQSTRNWMEYTYTNETKLRLYHADFLLKQQQQDVWQKQDKQHSILPNGRPYECTLEPGDLIYFPDRWHHATLNCDPYTAFISTFTSDHLYLQDDQKRQKTGNKEGLFRREL</sequence>
<keyword evidence="1" id="KW-0732">Signal</keyword>
<dbReference type="AlphaFoldDB" id="A0A9N8ECL0"/>
<dbReference type="Proteomes" id="UP001153069">
    <property type="component" value="Unassembled WGS sequence"/>
</dbReference>
<protein>
    <submittedName>
        <fullName evidence="3">JmjC domain-containing protein 8</fullName>
    </submittedName>
</protein>
<dbReference type="InterPro" id="IPR050910">
    <property type="entry name" value="JMJD6_ArgDemeth/LysHydrox"/>
</dbReference>
<evidence type="ECO:0000256" key="1">
    <source>
        <dbReference type="SAM" id="SignalP"/>
    </source>
</evidence>
<dbReference type="PANTHER" id="PTHR12480">
    <property type="entry name" value="ARGININE DEMETHYLASE AND LYSYL-HYDROXYLASE JMJD"/>
    <property type="match status" value="1"/>
</dbReference>
<gene>
    <name evidence="3" type="ORF">SEMRO_950_G223750.1</name>
</gene>
<reference evidence="3" key="1">
    <citation type="submission" date="2020-06" db="EMBL/GenBank/DDBJ databases">
        <authorList>
            <consortium name="Plant Systems Biology data submission"/>
        </authorList>
    </citation>
    <scope>NUCLEOTIDE SEQUENCE</scope>
    <source>
        <strain evidence="3">D6</strain>
    </source>
</reference>
<evidence type="ECO:0000313" key="3">
    <source>
        <dbReference type="EMBL" id="CAB9518627.1"/>
    </source>
</evidence>
<name>A0A9N8ECL0_9STRA</name>
<dbReference type="InterPro" id="IPR041667">
    <property type="entry name" value="Cupin_8"/>
</dbReference>
<dbReference type="GO" id="GO:0000987">
    <property type="term" value="F:cis-regulatory region sequence-specific DNA binding"/>
    <property type="evidence" value="ECO:0007669"/>
    <property type="project" value="TreeGrafter"/>
</dbReference>
<dbReference type="EMBL" id="CAICTM010000948">
    <property type="protein sequence ID" value="CAB9518627.1"/>
    <property type="molecule type" value="Genomic_DNA"/>
</dbReference>
<feature type="domain" description="JmjC" evidence="2">
    <location>
        <begin position="157"/>
        <end position="323"/>
    </location>
</feature>
<feature type="chain" id="PRO_5040314216" evidence="1">
    <location>
        <begin position="31"/>
        <end position="336"/>
    </location>
</feature>
<evidence type="ECO:0000259" key="2">
    <source>
        <dbReference type="PROSITE" id="PS51184"/>
    </source>
</evidence>
<dbReference type="PROSITE" id="PS51184">
    <property type="entry name" value="JMJC"/>
    <property type="match status" value="1"/>
</dbReference>
<dbReference type="Pfam" id="PF13621">
    <property type="entry name" value="Cupin_8"/>
    <property type="match status" value="1"/>
</dbReference>
<comment type="caution">
    <text evidence="3">The sequence shown here is derived from an EMBL/GenBank/DDBJ whole genome shotgun (WGS) entry which is preliminary data.</text>
</comment>